<sequence length="129" mass="13545">MKQWMCCALALGVSFYAGSVSASPKAMVTHNQTSMTTNAYVDGVAAPKPAMPHSTTSVPWFFVKAGCDKHVGDGICPAVIKMNIDSDSPIEVGTLYVDLHSGVISPAEISAHGFTITVNAPGEITVMEE</sequence>
<protein>
    <submittedName>
        <fullName evidence="2">Uncharacterized protein</fullName>
    </submittedName>
</protein>
<dbReference type="InterPro" id="IPR056211">
    <property type="entry name" value="NttC-like"/>
</dbReference>
<dbReference type="AlphaFoldDB" id="A0A0W0Z406"/>
<gene>
    <name evidence="2" type="ORF">Lspi_1398</name>
</gene>
<accession>A0A0W0Z406</accession>
<comment type="caution">
    <text evidence="2">The sequence shown here is derived from an EMBL/GenBank/DDBJ whole genome shotgun (WGS) entry which is preliminary data.</text>
</comment>
<reference evidence="2 3" key="1">
    <citation type="submission" date="2015-11" db="EMBL/GenBank/DDBJ databases">
        <title>Genomic analysis of 38 Legionella species identifies large and diverse effector repertoires.</title>
        <authorList>
            <person name="Burstein D."/>
            <person name="Amaro F."/>
            <person name="Zusman T."/>
            <person name="Lifshitz Z."/>
            <person name="Cohen O."/>
            <person name="Gilbert J.A."/>
            <person name="Pupko T."/>
            <person name="Shuman H.A."/>
            <person name="Segal G."/>
        </authorList>
    </citation>
    <scope>NUCLEOTIDE SEQUENCE [LARGE SCALE GENOMIC DNA]</scope>
    <source>
        <strain evidence="2 3">Mt.St.Helens-9</strain>
    </source>
</reference>
<evidence type="ECO:0000313" key="3">
    <source>
        <dbReference type="Proteomes" id="UP000054877"/>
    </source>
</evidence>
<name>A0A0W0Z406_LEGSP</name>
<proteinExistence type="predicted"/>
<evidence type="ECO:0000313" key="2">
    <source>
        <dbReference type="EMBL" id="KTD63879.1"/>
    </source>
</evidence>
<organism evidence="2 3">
    <name type="scientific">Legionella spiritensis</name>
    <dbReference type="NCBI Taxonomy" id="452"/>
    <lineage>
        <taxon>Bacteria</taxon>
        <taxon>Pseudomonadati</taxon>
        <taxon>Pseudomonadota</taxon>
        <taxon>Gammaproteobacteria</taxon>
        <taxon>Legionellales</taxon>
        <taxon>Legionellaceae</taxon>
        <taxon>Legionella</taxon>
    </lineage>
</organism>
<dbReference type="EMBL" id="LNYX01000014">
    <property type="protein sequence ID" value="KTD63879.1"/>
    <property type="molecule type" value="Genomic_DNA"/>
</dbReference>
<feature type="chain" id="PRO_5006918236" evidence="1">
    <location>
        <begin position="23"/>
        <end position="129"/>
    </location>
</feature>
<dbReference type="Pfam" id="PF24268">
    <property type="entry name" value="NttC"/>
    <property type="match status" value="1"/>
</dbReference>
<dbReference type="RefSeq" id="WP_058483331.1">
    <property type="nucleotide sequence ID" value="NZ_CAAAII010000021.1"/>
</dbReference>
<keyword evidence="1" id="KW-0732">Signal</keyword>
<feature type="signal peptide" evidence="1">
    <location>
        <begin position="1"/>
        <end position="22"/>
    </location>
</feature>
<dbReference type="STRING" id="452.Lspi_1398"/>
<dbReference type="PATRIC" id="fig|452.5.peg.1545"/>
<keyword evidence="3" id="KW-1185">Reference proteome</keyword>
<dbReference type="OrthoDB" id="5652447at2"/>
<dbReference type="Proteomes" id="UP000054877">
    <property type="component" value="Unassembled WGS sequence"/>
</dbReference>
<evidence type="ECO:0000256" key="1">
    <source>
        <dbReference type="SAM" id="SignalP"/>
    </source>
</evidence>